<keyword evidence="10" id="KW-1185">Reference proteome</keyword>
<evidence type="ECO:0000256" key="6">
    <source>
        <dbReference type="ARBA" id="ARBA00023295"/>
    </source>
</evidence>
<keyword evidence="6" id="KW-0326">Glycosidase</keyword>
<organism evidence="9 10">
    <name type="scientific">Ferrigenium kumadai</name>
    <dbReference type="NCBI Taxonomy" id="1682490"/>
    <lineage>
        <taxon>Bacteria</taxon>
        <taxon>Pseudomonadati</taxon>
        <taxon>Pseudomonadota</taxon>
        <taxon>Betaproteobacteria</taxon>
        <taxon>Nitrosomonadales</taxon>
        <taxon>Gallionellaceae</taxon>
        <taxon>Ferrigenium</taxon>
    </lineage>
</organism>
<comment type="similarity">
    <text evidence="2">Belongs to the glycosyl hydrolase 8 (cellulase D) family.</text>
</comment>
<feature type="signal peptide" evidence="8">
    <location>
        <begin position="1"/>
        <end position="19"/>
    </location>
</feature>
<proteinExistence type="inferred from homology"/>
<dbReference type="RefSeq" id="WP_212784794.1">
    <property type="nucleotide sequence ID" value="NZ_AP019536.1"/>
</dbReference>
<evidence type="ECO:0000256" key="7">
    <source>
        <dbReference type="ARBA" id="ARBA00023326"/>
    </source>
</evidence>
<evidence type="ECO:0000313" key="10">
    <source>
        <dbReference type="Proteomes" id="UP001319121"/>
    </source>
</evidence>
<comment type="catalytic activity">
    <reaction evidence="1">
        <text>Endohydrolysis of (1-&gt;4)-beta-D-glucosidic linkages in cellulose, lichenin and cereal beta-D-glucans.</text>
        <dbReference type="EC" id="3.2.1.4"/>
    </reaction>
</comment>
<dbReference type="EC" id="3.2.1.4" evidence="3"/>
<evidence type="ECO:0000313" key="9">
    <source>
        <dbReference type="EMBL" id="BBI99548.1"/>
    </source>
</evidence>
<dbReference type="InterPro" id="IPR008928">
    <property type="entry name" value="6-hairpin_glycosidase_sf"/>
</dbReference>
<dbReference type="Gene3D" id="1.50.10.10">
    <property type="match status" value="1"/>
</dbReference>
<feature type="chain" id="PRO_5043027470" description="cellulase" evidence="8">
    <location>
        <begin position="20"/>
        <end position="364"/>
    </location>
</feature>
<dbReference type="Proteomes" id="UP001319121">
    <property type="component" value="Chromosome"/>
</dbReference>
<dbReference type="InterPro" id="IPR002037">
    <property type="entry name" value="Glyco_hydro_8"/>
</dbReference>
<evidence type="ECO:0000256" key="3">
    <source>
        <dbReference type="ARBA" id="ARBA00012601"/>
    </source>
</evidence>
<dbReference type="AlphaFoldDB" id="A0AAN1SYX2"/>
<dbReference type="NCBIfam" id="NF008305">
    <property type="entry name" value="PRK11097.1"/>
    <property type="match status" value="1"/>
</dbReference>
<evidence type="ECO:0000256" key="2">
    <source>
        <dbReference type="ARBA" id="ARBA00009209"/>
    </source>
</evidence>
<name>A0AAN1SYX2_9PROT</name>
<evidence type="ECO:0000256" key="5">
    <source>
        <dbReference type="ARBA" id="ARBA00023001"/>
    </source>
</evidence>
<reference evidence="9 10" key="1">
    <citation type="submission" date="2019-03" db="EMBL/GenBank/DDBJ databases">
        <title>Complete genome sequence of Ferrigenium kumadai strain An22, a microaerophilic iron-oxidizing bacterium isolated from a paddy field soil.</title>
        <authorList>
            <person name="Watanabe T."/>
            <person name="Asakawa S."/>
        </authorList>
    </citation>
    <scope>NUCLEOTIDE SEQUENCE [LARGE SCALE GENOMIC DNA]</scope>
    <source>
        <strain evidence="9 10">An22</strain>
    </source>
</reference>
<protein>
    <recommendedName>
        <fullName evidence="3">cellulase</fullName>
        <ecNumber evidence="3">3.2.1.4</ecNumber>
    </recommendedName>
</protein>
<dbReference type="SUPFAM" id="SSF48208">
    <property type="entry name" value="Six-hairpin glycosidases"/>
    <property type="match status" value="1"/>
</dbReference>
<gene>
    <name evidence="9" type="primary">bcsZ</name>
    <name evidence="9" type="ORF">FGKAn22_12410</name>
</gene>
<keyword evidence="8" id="KW-0732">Signal</keyword>
<sequence>MRNCFAALILLIVPLLAQAGPRCAAPWPLWQEFAKTHIQADGRVMDHGAGDISTSEGQAYALFFALVAHDRQRFDRILKWTSDNLARGDLRRNLPGWKWGKDEDGAWHVLDPNPASDADLWLAYSLYHAAAVWKQHSYRETASALLKNIAAQEVAVLPNLGSMLLPAPYGFTVDSKSWRLNPSYLPVQLLRYFSTVDKQGAWNEIRRNTLLMIAATSNRGTVPDWVLYDAQKGFQFDAERGKYSSYEAIRIYLWWAMLNQQDELFEALRPYVTGTPHLALEMLPERVDVSDGTASGQAPIGFTAALAPYRFVLYHQRNRTPTSLGDGAGYYNYVLSLFGYGWLDRRYRFNPDGSLGAASNRCSR</sequence>
<keyword evidence="7" id="KW-0624">Polysaccharide degradation</keyword>
<evidence type="ECO:0000256" key="1">
    <source>
        <dbReference type="ARBA" id="ARBA00000966"/>
    </source>
</evidence>
<keyword evidence="7" id="KW-0119">Carbohydrate metabolism</keyword>
<dbReference type="GO" id="GO:0008810">
    <property type="term" value="F:cellulase activity"/>
    <property type="evidence" value="ECO:0007669"/>
    <property type="project" value="UniProtKB-EC"/>
</dbReference>
<dbReference type="GO" id="GO:0030245">
    <property type="term" value="P:cellulose catabolic process"/>
    <property type="evidence" value="ECO:0007669"/>
    <property type="project" value="UniProtKB-KW"/>
</dbReference>
<dbReference type="KEGG" id="fku:FGKAn22_12410"/>
<keyword evidence="5" id="KW-0136">Cellulose degradation</keyword>
<dbReference type="PRINTS" id="PR00735">
    <property type="entry name" value="GLHYDRLASE8"/>
</dbReference>
<accession>A0AAN1SYX2</accession>
<dbReference type="InterPro" id="IPR012341">
    <property type="entry name" value="6hp_glycosidase-like_sf"/>
</dbReference>
<evidence type="ECO:0000256" key="8">
    <source>
        <dbReference type="SAM" id="SignalP"/>
    </source>
</evidence>
<dbReference type="EMBL" id="AP019536">
    <property type="protein sequence ID" value="BBI99548.1"/>
    <property type="molecule type" value="Genomic_DNA"/>
</dbReference>
<dbReference type="Pfam" id="PF01270">
    <property type="entry name" value="Glyco_hydro_8"/>
    <property type="match status" value="1"/>
</dbReference>
<evidence type="ECO:0000256" key="4">
    <source>
        <dbReference type="ARBA" id="ARBA00022801"/>
    </source>
</evidence>
<keyword evidence="4" id="KW-0378">Hydrolase</keyword>